<dbReference type="NCBIfam" id="TIGR04255">
    <property type="entry name" value="sporadTIGR04255"/>
    <property type="match status" value="1"/>
</dbReference>
<proteinExistence type="predicted"/>
<reference evidence="1" key="1">
    <citation type="journal article" date="2014" name="Front. Microbiol.">
        <title>High frequency of phylogenetically diverse reductive dehalogenase-homologous genes in deep subseafloor sedimentary metagenomes.</title>
        <authorList>
            <person name="Kawai M."/>
            <person name="Futagami T."/>
            <person name="Toyoda A."/>
            <person name="Takaki Y."/>
            <person name="Nishi S."/>
            <person name="Hori S."/>
            <person name="Arai W."/>
            <person name="Tsubouchi T."/>
            <person name="Morono Y."/>
            <person name="Uchiyama I."/>
            <person name="Ito T."/>
            <person name="Fujiyama A."/>
            <person name="Inagaki F."/>
            <person name="Takami H."/>
        </authorList>
    </citation>
    <scope>NUCLEOTIDE SEQUENCE</scope>
    <source>
        <strain evidence="1">Expedition CK06-06</strain>
    </source>
</reference>
<evidence type="ECO:0000313" key="1">
    <source>
        <dbReference type="EMBL" id="GAH76100.1"/>
    </source>
</evidence>
<dbReference type="EMBL" id="BARU01026421">
    <property type="protein sequence ID" value="GAH76100.1"/>
    <property type="molecule type" value="Genomic_DNA"/>
</dbReference>
<gene>
    <name evidence="1" type="ORF">S03H2_42442</name>
</gene>
<feature type="non-terminal residue" evidence="1">
    <location>
        <position position="1"/>
    </location>
</feature>
<comment type="caution">
    <text evidence="1">The sequence shown here is derived from an EMBL/GenBank/DDBJ whole genome shotgun (WGS) entry which is preliminary data.</text>
</comment>
<dbReference type="InterPro" id="IPR026349">
    <property type="entry name" value="CHP04255"/>
</dbReference>
<organism evidence="1">
    <name type="scientific">marine sediment metagenome</name>
    <dbReference type="NCBI Taxonomy" id="412755"/>
    <lineage>
        <taxon>unclassified sequences</taxon>
        <taxon>metagenomes</taxon>
        <taxon>ecological metagenomes</taxon>
    </lineage>
</organism>
<name>X1J3N2_9ZZZZ</name>
<accession>X1J3N2</accession>
<evidence type="ECO:0008006" key="2">
    <source>
        <dbReference type="Google" id="ProtNLM"/>
    </source>
</evidence>
<protein>
    <recommendedName>
        <fullName evidence="2">TIGR04255 family protein</fullName>
    </recommendedName>
</protein>
<dbReference type="AlphaFoldDB" id="X1J3N2"/>
<sequence>QLKPYRTWAEFKSVVLGALQTYEGVANPKGFKRIGLRYINRINIKAESVELSEYIDFYPYIPQDIPQLHTNFISRVEIPYVDNRDRMLVTVGSTPPESPNTTSIVLDIDYIMAVPEAIPIQACQEWIEQAHSVIEKTFESCIKDKSRVLFGEVK</sequence>